<evidence type="ECO:0000256" key="1">
    <source>
        <dbReference type="ARBA" id="ARBA00004241"/>
    </source>
</evidence>
<protein>
    <submittedName>
        <fullName evidence="4">Prepilin-type N-terminal cleavage/methylation domain-containing protein</fullName>
    </submittedName>
</protein>
<evidence type="ECO:0000256" key="2">
    <source>
        <dbReference type="ARBA" id="ARBA00023287"/>
    </source>
</evidence>
<dbReference type="EMBL" id="JARULN010000004">
    <property type="protein sequence ID" value="MDG5753775.1"/>
    <property type="molecule type" value="Genomic_DNA"/>
</dbReference>
<keyword evidence="3" id="KW-0472">Membrane</keyword>
<gene>
    <name evidence="4" type="ORF">P6P90_07285</name>
</gene>
<dbReference type="Gene3D" id="3.30.700.10">
    <property type="entry name" value="Glycoprotein, Type 4 Pilin"/>
    <property type="match status" value="1"/>
</dbReference>
<keyword evidence="3" id="KW-0812">Transmembrane</keyword>
<evidence type="ECO:0000256" key="3">
    <source>
        <dbReference type="SAM" id="Phobius"/>
    </source>
</evidence>
<dbReference type="RefSeq" id="WP_124562838.1">
    <property type="nucleotide sequence ID" value="NZ_JARRRY010000009.1"/>
</dbReference>
<evidence type="ECO:0000313" key="4">
    <source>
        <dbReference type="EMBL" id="MDG5753775.1"/>
    </source>
</evidence>
<evidence type="ECO:0000313" key="5">
    <source>
        <dbReference type="Proteomes" id="UP001218246"/>
    </source>
</evidence>
<dbReference type="SUPFAM" id="SSF54523">
    <property type="entry name" value="Pili subunits"/>
    <property type="match status" value="1"/>
</dbReference>
<dbReference type="Pfam" id="PF07963">
    <property type="entry name" value="N_methyl"/>
    <property type="match status" value="1"/>
</dbReference>
<keyword evidence="3" id="KW-1133">Transmembrane helix</keyword>
<organism evidence="4 5">
    <name type="scientific">Ectobacillus antri</name>
    <dbReference type="NCBI Taxonomy" id="2486280"/>
    <lineage>
        <taxon>Bacteria</taxon>
        <taxon>Bacillati</taxon>
        <taxon>Bacillota</taxon>
        <taxon>Bacilli</taxon>
        <taxon>Bacillales</taxon>
        <taxon>Bacillaceae</taxon>
        <taxon>Ectobacillus</taxon>
    </lineage>
</organism>
<sequence length="145" mass="15292">MLKKVLKNERGLTLVELLAVIVILGIVAAIAIPSIGSIIQKSKEDAYKADAIQVLNAAKTYVASNGIPDGNSITKQLLDPFVSDVDLPDGYTVAVTDDGKVFELTAAAKKVGTATITFTGATTSEIDADKEKGTRTIGVQKEEQE</sequence>
<accession>A0ABT6H414</accession>
<dbReference type="Proteomes" id="UP001218246">
    <property type="component" value="Unassembled WGS sequence"/>
</dbReference>
<feature type="transmembrane region" description="Helical" evidence="3">
    <location>
        <begin position="12"/>
        <end position="32"/>
    </location>
</feature>
<keyword evidence="5" id="KW-1185">Reference proteome</keyword>
<dbReference type="NCBIfam" id="TIGR02532">
    <property type="entry name" value="IV_pilin_GFxxxE"/>
    <property type="match status" value="1"/>
</dbReference>
<dbReference type="PROSITE" id="PS00409">
    <property type="entry name" value="PROKAR_NTER_METHYL"/>
    <property type="match status" value="1"/>
</dbReference>
<name>A0ABT6H414_9BACI</name>
<dbReference type="InterPro" id="IPR045584">
    <property type="entry name" value="Pilin-like"/>
</dbReference>
<comment type="subcellular location">
    <subcellularLocation>
        <location evidence="1">Cell surface</location>
    </subcellularLocation>
</comment>
<keyword evidence="2" id="KW-0178">Competence</keyword>
<dbReference type="InterPro" id="IPR012902">
    <property type="entry name" value="N_methyl_site"/>
</dbReference>
<proteinExistence type="predicted"/>
<reference evidence="4 5" key="1">
    <citation type="submission" date="2023-04" db="EMBL/GenBank/DDBJ databases">
        <title>Ectobacillus antri isolated from activated sludge.</title>
        <authorList>
            <person name="Yan P."/>
            <person name="Liu X."/>
        </authorList>
    </citation>
    <scope>NUCLEOTIDE SEQUENCE [LARGE SCALE GENOMIC DNA]</scope>
    <source>
        <strain evidence="4 5">C18H</strain>
    </source>
</reference>
<comment type="caution">
    <text evidence="4">The sequence shown here is derived from an EMBL/GenBank/DDBJ whole genome shotgun (WGS) entry which is preliminary data.</text>
</comment>